<dbReference type="InterPro" id="IPR025508">
    <property type="entry name" value="DUF4395"/>
</dbReference>
<feature type="transmembrane region" description="Helical" evidence="1">
    <location>
        <begin position="45"/>
        <end position="62"/>
    </location>
</feature>
<evidence type="ECO:0000313" key="4">
    <source>
        <dbReference type="Proteomes" id="UP000192602"/>
    </source>
</evidence>
<protein>
    <recommendedName>
        <fullName evidence="2">DUF4395 domain-containing protein</fullName>
    </recommendedName>
</protein>
<keyword evidence="4" id="KW-1185">Reference proteome</keyword>
<sequence length="145" mass="16564">MASSCPISSERVDANAIRLSALFMFFLLLWGYVSVLALLVIIMELAIRVFMGSLYAPLFVVAKKILKFFKIDEVKEDAAAKKFAARVGLILMIFLLLAKLMGWEMVWEMFYGIMAVCIALEAFFHYCVGCTLYNYYVRGVRLCRK</sequence>
<gene>
    <name evidence="3" type="ORF">SAMN05660197_0504</name>
</gene>
<feature type="transmembrane region" description="Helical" evidence="1">
    <location>
        <begin position="109"/>
        <end position="136"/>
    </location>
</feature>
<evidence type="ECO:0000313" key="3">
    <source>
        <dbReference type="EMBL" id="SMC08738.1"/>
    </source>
</evidence>
<dbReference type="InterPro" id="IPR016942">
    <property type="entry name" value="UCP030042"/>
</dbReference>
<name>A0A1W1WQZ8_9BACT</name>
<keyword evidence="1" id="KW-1133">Transmembrane helix</keyword>
<keyword evidence="1" id="KW-0472">Membrane</keyword>
<dbReference type="AlphaFoldDB" id="A0A1W1WQZ8"/>
<dbReference type="STRING" id="1069081.SAMN05660197_0504"/>
<reference evidence="4" key="1">
    <citation type="submission" date="2017-04" db="EMBL/GenBank/DDBJ databases">
        <authorList>
            <person name="Varghese N."/>
            <person name="Submissions S."/>
        </authorList>
    </citation>
    <scope>NUCLEOTIDE SEQUENCE [LARGE SCALE GENOMIC DNA]</scope>
    <source>
        <strain evidence="4">DSM 16512</strain>
    </source>
</reference>
<dbReference type="OrthoDB" id="5334502at2"/>
<feature type="transmembrane region" description="Helical" evidence="1">
    <location>
        <begin position="21"/>
        <end position="39"/>
    </location>
</feature>
<dbReference type="Proteomes" id="UP000192602">
    <property type="component" value="Unassembled WGS sequence"/>
</dbReference>
<dbReference type="Pfam" id="PF14340">
    <property type="entry name" value="DUF4395"/>
    <property type="match status" value="1"/>
</dbReference>
<proteinExistence type="predicted"/>
<feature type="transmembrane region" description="Helical" evidence="1">
    <location>
        <begin position="83"/>
        <end position="103"/>
    </location>
</feature>
<dbReference type="EMBL" id="FWWZ01000001">
    <property type="protein sequence ID" value="SMC08738.1"/>
    <property type="molecule type" value="Genomic_DNA"/>
</dbReference>
<dbReference type="RefSeq" id="WP_084275002.1">
    <property type="nucleotide sequence ID" value="NZ_AP026671.1"/>
</dbReference>
<evidence type="ECO:0000256" key="1">
    <source>
        <dbReference type="SAM" id="Phobius"/>
    </source>
</evidence>
<dbReference type="PIRSF" id="PIRSF030042">
    <property type="entry name" value="UCP030042"/>
    <property type="match status" value="1"/>
</dbReference>
<feature type="domain" description="DUF4395" evidence="2">
    <location>
        <begin position="12"/>
        <end position="138"/>
    </location>
</feature>
<organism evidence="3 4">
    <name type="scientific">Nitratiruptor tergarcus DSM 16512</name>
    <dbReference type="NCBI Taxonomy" id="1069081"/>
    <lineage>
        <taxon>Bacteria</taxon>
        <taxon>Pseudomonadati</taxon>
        <taxon>Campylobacterota</taxon>
        <taxon>Epsilonproteobacteria</taxon>
        <taxon>Nautiliales</taxon>
        <taxon>Nitratiruptoraceae</taxon>
        <taxon>Nitratiruptor</taxon>
    </lineage>
</organism>
<keyword evidence="1" id="KW-0812">Transmembrane</keyword>
<evidence type="ECO:0000259" key="2">
    <source>
        <dbReference type="Pfam" id="PF14340"/>
    </source>
</evidence>
<accession>A0A1W1WQZ8</accession>